<dbReference type="Gene3D" id="3.30.1490.20">
    <property type="entry name" value="ATP-grasp fold, A domain"/>
    <property type="match status" value="1"/>
</dbReference>
<dbReference type="InterPro" id="IPR011761">
    <property type="entry name" value="ATP-grasp"/>
</dbReference>
<dbReference type="Pfam" id="PF02222">
    <property type="entry name" value="ATP-grasp"/>
    <property type="match status" value="1"/>
</dbReference>
<evidence type="ECO:0000256" key="3">
    <source>
        <dbReference type="ARBA" id="ARBA00022840"/>
    </source>
</evidence>
<dbReference type="FunCoup" id="Q9HJ65">
    <property type="interactions" value="70"/>
</dbReference>
<feature type="binding site" evidence="4">
    <location>
        <begin position="244"/>
        <end position="245"/>
    </location>
    <ligand>
        <name>ATP</name>
        <dbReference type="ChEBI" id="CHEBI:30616"/>
    </ligand>
</feature>
<dbReference type="InterPro" id="IPR040686">
    <property type="entry name" value="PurK_C"/>
</dbReference>
<evidence type="ECO:0000313" key="8">
    <source>
        <dbReference type="Proteomes" id="UP000001024"/>
    </source>
</evidence>
<gene>
    <name evidence="4 5" type="primary">purK</name>
    <name evidence="7" type="ordered locus">Ta1107</name>
</gene>
<evidence type="ECO:0000256" key="5">
    <source>
        <dbReference type="RuleBase" id="RU361200"/>
    </source>
</evidence>
<dbReference type="InterPro" id="IPR005875">
    <property type="entry name" value="PurK"/>
</dbReference>
<evidence type="ECO:0000259" key="6">
    <source>
        <dbReference type="PROSITE" id="PS50975"/>
    </source>
</evidence>
<dbReference type="InParanoid" id="Q9HJ65"/>
<comment type="similarity">
    <text evidence="4 5">Belongs to the PurK/PurT family.</text>
</comment>
<dbReference type="EMBL" id="AL445066">
    <property type="protein sequence ID" value="CAC12234.1"/>
    <property type="molecule type" value="Genomic_DNA"/>
</dbReference>
<evidence type="ECO:0000256" key="1">
    <source>
        <dbReference type="ARBA" id="ARBA00022741"/>
    </source>
</evidence>
<dbReference type="STRING" id="273075.gene:9572328"/>
<evidence type="ECO:0000313" key="7">
    <source>
        <dbReference type="EMBL" id="CAC12234.1"/>
    </source>
</evidence>
<protein>
    <recommendedName>
        <fullName evidence="4 5">N5-carboxyaminoimidazole ribonucleotide synthase</fullName>
        <shortName evidence="4 5">N5-CAIR synthase</shortName>
        <ecNumber evidence="4 5">6.3.4.18</ecNumber>
    </recommendedName>
    <alternativeName>
        <fullName evidence="4 5">5-(carboxyamino)imidazole ribonucleotide synthetase</fullName>
    </alternativeName>
</protein>
<dbReference type="Pfam" id="PF17769">
    <property type="entry name" value="PurK_C"/>
    <property type="match status" value="1"/>
</dbReference>
<dbReference type="InterPro" id="IPR003135">
    <property type="entry name" value="ATP-grasp_carboxylate-amine"/>
</dbReference>
<comment type="pathway">
    <text evidence="4 5">Purine metabolism; IMP biosynthesis via de novo pathway; 5-amino-1-(5-phospho-D-ribosyl)imidazole-4-carboxylate from 5-amino-1-(5-phospho-D-ribosyl)imidazole (N5-CAIR route): step 1/2.</text>
</comment>
<proteinExistence type="inferred from homology"/>
<keyword evidence="3 4" id="KW-0067">ATP-binding</keyword>
<dbReference type="EnsemblBacteria" id="CAC12234">
    <property type="protein sequence ID" value="CAC12234"/>
    <property type="gene ID" value="CAC12234"/>
</dbReference>
<feature type="binding site" evidence="4">
    <location>
        <begin position="140"/>
        <end position="146"/>
    </location>
    <ligand>
        <name>ATP</name>
        <dbReference type="ChEBI" id="CHEBI:30616"/>
    </ligand>
</feature>
<dbReference type="PROSITE" id="PS50975">
    <property type="entry name" value="ATP_GRASP"/>
    <property type="match status" value="1"/>
</dbReference>
<dbReference type="GO" id="GO:0004638">
    <property type="term" value="F:phosphoribosylaminoimidazole carboxylase activity"/>
    <property type="evidence" value="ECO:0007669"/>
    <property type="project" value="InterPro"/>
</dbReference>
<dbReference type="Proteomes" id="UP000001024">
    <property type="component" value="Chromosome"/>
</dbReference>
<dbReference type="GO" id="GO:0005524">
    <property type="term" value="F:ATP binding"/>
    <property type="evidence" value="ECO:0007669"/>
    <property type="project" value="UniProtKB-UniRule"/>
</dbReference>
<feature type="binding site" evidence="4">
    <location>
        <position position="173"/>
    </location>
    <ligand>
        <name>ATP</name>
        <dbReference type="ChEBI" id="CHEBI:30616"/>
    </ligand>
</feature>
<dbReference type="SUPFAM" id="SSF51735">
    <property type="entry name" value="NAD(P)-binding Rossmann-fold domains"/>
    <property type="match status" value="1"/>
</dbReference>
<organism evidence="7 8">
    <name type="scientific">Thermoplasma acidophilum (strain ATCC 25905 / DSM 1728 / JCM 9062 / NBRC 15155 / AMRC-C165)</name>
    <dbReference type="NCBI Taxonomy" id="273075"/>
    <lineage>
        <taxon>Archaea</taxon>
        <taxon>Methanobacteriati</taxon>
        <taxon>Thermoplasmatota</taxon>
        <taxon>Thermoplasmata</taxon>
        <taxon>Thermoplasmatales</taxon>
        <taxon>Thermoplasmataceae</taxon>
        <taxon>Thermoplasma</taxon>
    </lineage>
</organism>
<comment type="function">
    <text evidence="5">Catalyzes the ATP-dependent conversion of 5-aminoimidazole ribonucleotide (AIR) and HCO(3)- to N5-carboxyaminoimidazole ribonucleotide (N5-CAIR).</text>
</comment>
<keyword evidence="2 4" id="KW-0658">Purine biosynthesis</keyword>
<feature type="binding site" evidence="4">
    <location>
        <position position="96"/>
    </location>
    <ligand>
        <name>ATP</name>
        <dbReference type="ChEBI" id="CHEBI:30616"/>
    </ligand>
</feature>
<dbReference type="Pfam" id="PF22660">
    <property type="entry name" value="RS_preATP-grasp-like"/>
    <property type="match status" value="1"/>
</dbReference>
<dbReference type="GO" id="GO:0006189">
    <property type="term" value="P:'de novo' IMP biosynthetic process"/>
    <property type="evidence" value="ECO:0007669"/>
    <property type="project" value="UniProtKB-UniRule"/>
</dbReference>
<dbReference type="Gene3D" id="3.30.470.20">
    <property type="entry name" value="ATP-grasp fold, B domain"/>
    <property type="match status" value="1"/>
</dbReference>
<dbReference type="KEGG" id="tac:Ta1107"/>
<dbReference type="PaxDb" id="273075-Ta1107"/>
<name>Q9HJ65_THEAC</name>
<dbReference type="PANTHER" id="PTHR11609:SF5">
    <property type="entry name" value="PHOSPHORIBOSYLAMINOIMIDAZOLE CARBOXYLASE"/>
    <property type="match status" value="1"/>
</dbReference>
<dbReference type="SUPFAM" id="SSF56059">
    <property type="entry name" value="Glutathione synthetase ATP-binding domain-like"/>
    <property type="match status" value="1"/>
</dbReference>
<evidence type="ECO:0000256" key="2">
    <source>
        <dbReference type="ARBA" id="ARBA00022755"/>
    </source>
</evidence>
<dbReference type="UniPathway" id="UPA00074">
    <property type="reaction ID" value="UER00942"/>
</dbReference>
<feature type="binding site" evidence="4">
    <location>
        <position position="135"/>
    </location>
    <ligand>
        <name>ATP</name>
        <dbReference type="ChEBI" id="CHEBI:30616"/>
    </ligand>
</feature>
<dbReference type="InterPro" id="IPR054350">
    <property type="entry name" value="PurT/PurK_preATP-grasp"/>
</dbReference>
<sequence>MRMNIGIIGTGQLGFMMINEGRRLGNRYLVLDSNGVGPASLIADAHFSPEEYRKFVDQSDVVTFEFEHVMEEALEYAQSQGKLFPGIQSVELKKDRSKEKDFLTDNGLPVAEYHVASSFDEAVRYARDMGKAVIKNAYGGYDGKGQIVYDGGVSERLQGDRFVVEEFIDFDYEASIIAVRDRDGNFTYFDPTYNYNREAIFIYNVAPTDELTMPAIAKKLMEALDYHGVMGIEFYVRKRKVIINEYAPRVHNSGHHTLLGSSVSQFEEHVRAISGLPVPKPVLYRPSSSVNILGQDLDQEKVKRILELGEAEIYWYGKEGIRRRRKVGHVNLTGYTRDRLDDRISRVMDILYPDGVQNYI</sequence>
<dbReference type="eggNOG" id="arCOG01597">
    <property type="taxonomic scope" value="Archaea"/>
</dbReference>
<dbReference type="InterPro" id="IPR036291">
    <property type="entry name" value="NAD(P)-bd_dom_sf"/>
</dbReference>
<keyword evidence="8" id="KW-1185">Reference proteome</keyword>
<keyword evidence="1 4" id="KW-0547">Nucleotide-binding</keyword>
<dbReference type="GO" id="GO:0034028">
    <property type="term" value="F:5-(carboxyamino)imidazole ribonucleotide synthase activity"/>
    <property type="evidence" value="ECO:0007669"/>
    <property type="project" value="UniProtKB-UniRule"/>
</dbReference>
<feature type="domain" description="ATP-grasp" evidence="6">
    <location>
        <begin position="100"/>
        <end position="274"/>
    </location>
</feature>
<reference evidence="7 8" key="1">
    <citation type="journal article" date="2000" name="Nature">
        <title>The genome sequence of the thermoacidophilic scavenger Thermoplasma acidophilum.</title>
        <authorList>
            <person name="Ruepp A."/>
            <person name="Graml W."/>
            <person name="Santos-Martinez M.L."/>
            <person name="Koretke K.K."/>
            <person name="Volker C."/>
            <person name="Mewes H.W."/>
            <person name="Frishman D."/>
            <person name="Stocker S."/>
            <person name="Lupas A.N."/>
            <person name="Baumeister W."/>
        </authorList>
    </citation>
    <scope>NUCLEOTIDE SEQUENCE [LARGE SCALE GENOMIC DNA]</scope>
    <source>
        <strain evidence="8">ATCC 25905 / DSM 1728 / JCM 9062 / NBRC 15155 / AMRC-C165</strain>
    </source>
</reference>
<dbReference type="NCBIfam" id="TIGR01161">
    <property type="entry name" value="purK"/>
    <property type="match status" value="1"/>
</dbReference>
<dbReference type="PANTHER" id="PTHR11609">
    <property type="entry name" value="PURINE BIOSYNTHESIS PROTEIN 6/7, PUR6/7"/>
    <property type="match status" value="1"/>
</dbReference>
<dbReference type="EC" id="6.3.4.18" evidence="4 5"/>
<comment type="function">
    <text evidence="4">Catalyzes the ATP-dependent conversion of 5-aminoimidazole ribonucleotide (AIR) and HCO(3)(-) to N5-carboxyaminoimidazole ribonucleotide (N5-CAIR).</text>
</comment>
<dbReference type="AlphaFoldDB" id="Q9HJ65"/>
<comment type="subunit">
    <text evidence="4">Homodimer.</text>
</comment>
<dbReference type="GO" id="GO:0046872">
    <property type="term" value="F:metal ion binding"/>
    <property type="evidence" value="ECO:0007669"/>
    <property type="project" value="InterPro"/>
</dbReference>
<dbReference type="HOGENOM" id="CLU_011534_0_0_2"/>
<dbReference type="InterPro" id="IPR013815">
    <property type="entry name" value="ATP_grasp_subdomain_1"/>
</dbReference>
<comment type="caution">
    <text evidence="4">Lacks conserved residue(s) required for the propagation of feature annotation.</text>
</comment>
<keyword evidence="4 5" id="KW-0436">Ligase</keyword>
<dbReference type="NCBIfam" id="NF004679">
    <property type="entry name" value="PRK06019.1-5"/>
    <property type="match status" value="1"/>
</dbReference>
<comment type="catalytic activity">
    <reaction evidence="4 5">
        <text>5-amino-1-(5-phospho-beta-D-ribosyl)imidazole + hydrogencarbonate + ATP = 5-carboxyamino-1-(5-phospho-D-ribosyl)imidazole + ADP + phosphate + 2 H(+)</text>
        <dbReference type="Rhea" id="RHEA:19317"/>
        <dbReference type="ChEBI" id="CHEBI:15378"/>
        <dbReference type="ChEBI" id="CHEBI:17544"/>
        <dbReference type="ChEBI" id="CHEBI:30616"/>
        <dbReference type="ChEBI" id="CHEBI:43474"/>
        <dbReference type="ChEBI" id="CHEBI:58730"/>
        <dbReference type="ChEBI" id="CHEBI:137981"/>
        <dbReference type="ChEBI" id="CHEBI:456216"/>
        <dbReference type="EC" id="6.3.4.18"/>
    </reaction>
</comment>
<dbReference type="Gene3D" id="3.40.50.20">
    <property type="match status" value="1"/>
</dbReference>
<feature type="binding site" evidence="4">
    <location>
        <begin position="165"/>
        <end position="168"/>
    </location>
    <ligand>
        <name>ATP</name>
        <dbReference type="ChEBI" id="CHEBI:30616"/>
    </ligand>
</feature>
<evidence type="ECO:0000256" key="4">
    <source>
        <dbReference type="HAMAP-Rule" id="MF_01928"/>
    </source>
</evidence>
<accession>Q9HJ65</accession>
<dbReference type="HAMAP" id="MF_01928">
    <property type="entry name" value="PurK"/>
    <property type="match status" value="1"/>
</dbReference>